<sequence length="73" mass="8250">MELRGSSASDTYKLLQIKANVTYLFNGYKMLIAGLSMTFAYVTEEKRDTMGQYGVELRKDRGSVWCSVELGLD</sequence>
<organism evidence="2 3">
    <name type="scientific">Arctia plantaginis</name>
    <name type="common">Wood tiger moth</name>
    <name type="synonym">Phalaena plantaginis</name>
    <dbReference type="NCBI Taxonomy" id="874455"/>
    <lineage>
        <taxon>Eukaryota</taxon>
        <taxon>Metazoa</taxon>
        <taxon>Ecdysozoa</taxon>
        <taxon>Arthropoda</taxon>
        <taxon>Hexapoda</taxon>
        <taxon>Insecta</taxon>
        <taxon>Pterygota</taxon>
        <taxon>Neoptera</taxon>
        <taxon>Endopterygota</taxon>
        <taxon>Lepidoptera</taxon>
        <taxon>Glossata</taxon>
        <taxon>Ditrysia</taxon>
        <taxon>Noctuoidea</taxon>
        <taxon>Erebidae</taxon>
        <taxon>Arctiinae</taxon>
        <taxon>Arctia</taxon>
    </lineage>
</organism>
<reference evidence="2 3" key="1">
    <citation type="submission" date="2020-04" db="EMBL/GenBank/DDBJ databases">
        <authorList>
            <person name="Wallbank WR R."/>
            <person name="Pardo Diaz C."/>
            <person name="Kozak K."/>
            <person name="Martin S."/>
            <person name="Jiggins C."/>
            <person name="Moest M."/>
            <person name="Warren A I."/>
            <person name="Byers J.R.P. K."/>
            <person name="Montejo-Kovacevich G."/>
            <person name="Yen C E."/>
        </authorList>
    </citation>
    <scope>NUCLEOTIDE SEQUENCE [LARGE SCALE GENOMIC DNA]</scope>
</reference>
<keyword evidence="1" id="KW-0472">Membrane</keyword>
<feature type="transmembrane region" description="Helical" evidence="1">
    <location>
        <begin position="20"/>
        <end position="42"/>
    </location>
</feature>
<protein>
    <submittedName>
        <fullName evidence="2">Uncharacterized protein</fullName>
    </submittedName>
</protein>
<accession>A0A8S1BJW0</accession>
<dbReference type="EMBL" id="CADEBD010000677">
    <property type="protein sequence ID" value="CAB3258931.1"/>
    <property type="molecule type" value="Genomic_DNA"/>
</dbReference>
<keyword evidence="1" id="KW-1133">Transmembrane helix</keyword>
<evidence type="ECO:0000256" key="1">
    <source>
        <dbReference type="SAM" id="Phobius"/>
    </source>
</evidence>
<evidence type="ECO:0000313" key="3">
    <source>
        <dbReference type="Proteomes" id="UP000494256"/>
    </source>
</evidence>
<gene>
    <name evidence="2" type="ORF">APLA_LOCUS16399</name>
</gene>
<dbReference type="OrthoDB" id="185659at2759"/>
<evidence type="ECO:0000313" key="2">
    <source>
        <dbReference type="EMBL" id="CAB3258931.1"/>
    </source>
</evidence>
<comment type="caution">
    <text evidence="2">The sequence shown here is derived from an EMBL/GenBank/DDBJ whole genome shotgun (WGS) entry which is preliminary data.</text>
</comment>
<name>A0A8S1BJW0_ARCPL</name>
<keyword evidence="1" id="KW-0812">Transmembrane</keyword>
<proteinExistence type="predicted"/>
<dbReference type="Proteomes" id="UP000494256">
    <property type="component" value="Unassembled WGS sequence"/>
</dbReference>
<dbReference type="AlphaFoldDB" id="A0A8S1BJW0"/>